<reference evidence="2" key="1">
    <citation type="journal article" date="2013" name="J. Plant Res.">
        <title>Effect of fungi and light on seed germination of three Opuntia species from semiarid lands of central Mexico.</title>
        <authorList>
            <person name="Delgado-Sanchez P."/>
            <person name="Jimenez-Bremont J.F."/>
            <person name="Guerrero-Gonzalez Mde L."/>
            <person name="Flores J."/>
        </authorList>
    </citation>
    <scope>NUCLEOTIDE SEQUENCE</scope>
    <source>
        <tissue evidence="2">Cladode</tissue>
    </source>
</reference>
<dbReference type="EMBL" id="GISG01051276">
    <property type="protein sequence ID" value="MBA4625289.1"/>
    <property type="molecule type" value="Transcribed_RNA"/>
</dbReference>
<organism evidence="2">
    <name type="scientific">Opuntia streptacantha</name>
    <name type="common">Prickly pear cactus</name>
    <name type="synonym">Opuntia cardona</name>
    <dbReference type="NCBI Taxonomy" id="393608"/>
    <lineage>
        <taxon>Eukaryota</taxon>
        <taxon>Viridiplantae</taxon>
        <taxon>Streptophyta</taxon>
        <taxon>Embryophyta</taxon>
        <taxon>Tracheophyta</taxon>
        <taxon>Spermatophyta</taxon>
        <taxon>Magnoliopsida</taxon>
        <taxon>eudicotyledons</taxon>
        <taxon>Gunneridae</taxon>
        <taxon>Pentapetalae</taxon>
        <taxon>Caryophyllales</taxon>
        <taxon>Cactineae</taxon>
        <taxon>Cactaceae</taxon>
        <taxon>Opuntioideae</taxon>
        <taxon>Opuntia</taxon>
    </lineage>
</organism>
<proteinExistence type="predicted"/>
<accession>A0A7C9D032</accession>
<evidence type="ECO:0000313" key="2">
    <source>
        <dbReference type="EMBL" id="MBA4625289.1"/>
    </source>
</evidence>
<feature type="chain" id="PRO_5028414067" evidence="1">
    <location>
        <begin position="21"/>
        <end position="101"/>
    </location>
</feature>
<feature type="signal peptide" evidence="1">
    <location>
        <begin position="1"/>
        <end position="20"/>
    </location>
</feature>
<name>A0A7C9D032_OPUST</name>
<reference evidence="2" key="2">
    <citation type="submission" date="2020-07" db="EMBL/GenBank/DDBJ databases">
        <authorList>
            <person name="Vera ALvarez R."/>
            <person name="Arias-Moreno D.M."/>
            <person name="Jimenez-Jacinto V."/>
            <person name="Jimenez-Bremont J.F."/>
            <person name="Swaminathan K."/>
            <person name="Moose S.P."/>
            <person name="Guerrero-Gonzalez M.L."/>
            <person name="Marino-Ramirez L."/>
            <person name="Landsman D."/>
            <person name="Rodriguez-Kessler M."/>
            <person name="Delgado-Sanchez P."/>
        </authorList>
    </citation>
    <scope>NUCLEOTIDE SEQUENCE</scope>
    <source>
        <tissue evidence="2">Cladode</tissue>
    </source>
</reference>
<keyword evidence="1" id="KW-0732">Signal</keyword>
<dbReference type="AlphaFoldDB" id="A0A7C9D032"/>
<evidence type="ECO:0000256" key="1">
    <source>
        <dbReference type="SAM" id="SignalP"/>
    </source>
</evidence>
<sequence>MVNLLWAERWFLSIMKGVTFVSLETLISQQGTIVSVFATSCTACPTCENSSSRFLCSLCNLFTEFLDLSHAFLSWSISLDFLIIGAVTCRGWKEWDIYDWE</sequence>
<protein>
    <submittedName>
        <fullName evidence="2">Uncharacterized protein</fullName>
    </submittedName>
</protein>